<dbReference type="PROSITE" id="PS50994">
    <property type="entry name" value="INTEGRASE"/>
    <property type="match status" value="1"/>
</dbReference>
<dbReference type="InterPro" id="IPR036397">
    <property type="entry name" value="RNaseH_sf"/>
</dbReference>
<dbReference type="InterPro" id="IPR057670">
    <property type="entry name" value="SH3_retrovirus"/>
</dbReference>
<reference evidence="3" key="1">
    <citation type="submission" date="2025-08" db="UniProtKB">
        <authorList>
            <consortium name="RefSeq"/>
        </authorList>
    </citation>
    <scope>IDENTIFICATION</scope>
</reference>
<dbReference type="InterPro" id="IPR001584">
    <property type="entry name" value="Integrase_cat-core"/>
</dbReference>
<dbReference type="PaxDb" id="4097-A0A1S3XSN8"/>
<dbReference type="Pfam" id="PF25597">
    <property type="entry name" value="SH3_retrovirus"/>
    <property type="match status" value="1"/>
</dbReference>
<gene>
    <name evidence="3" type="primary">LOC107768107</name>
</gene>
<feature type="domain" description="Integrase catalytic" evidence="2">
    <location>
        <begin position="223"/>
        <end position="397"/>
    </location>
</feature>
<dbReference type="GO" id="GO:0015074">
    <property type="term" value="P:DNA integration"/>
    <property type="evidence" value="ECO:0007669"/>
    <property type="project" value="InterPro"/>
</dbReference>
<dbReference type="Pfam" id="PF22936">
    <property type="entry name" value="Pol_BBD"/>
    <property type="match status" value="1"/>
</dbReference>
<keyword evidence="1" id="KW-0378">Hydrolase</keyword>
<dbReference type="PANTHER" id="PTHR42648:SF31">
    <property type="entry name" value="RNA-DIRECTED DNA POLYMERASE"/>
    <property type="match status" value="1"/>
</dbReference>
<dbReference type="GO" id="GO:0003676">
    <property type="term" value="F:nucleic acid binding"/>
    <property type="evidence" value="ECO:0007669"/>
    <property type="project" value="InterPro"/>
</dbReference>
<organism evidence="3">
    <name type="scientific">Nicotiana tabacum</name>
    <name type="common">Common tobacco</name>
    <dbReference type="NCBI Taxonomy" id="4097"/>
    <lineage>
        <taxon>Eukaryota</taxon>
        <taxon>Viridiplantae</taxon>
        <taxon>Streptophyta</taxon>
        <taxon>Embryophyta</taxon>
        <taxon>Tracheophyta</taxon>
        <taxon>Spermatophyta</taxon>
        <taxon>Magnoliopsida</taxon>
        <taxon>eudicotyledons</taxon>
        <taxon>Gunneridae</taxon>
        <taxon>Pentapetalae</taxon>
        <taxon>asterids</taxon>
        <taxon>lamiids</taxon>
        <taxon>Solanales</taxon>
        <taxon>Solanaceae</taxon>
        <taxon>Nicotianoideae</taxon>
        <taxon>Nicotianeae</taxon>
        <taxon>Nicotiana</taxon>
    </lineage>
</organism>
<dbReference type="KEGG" id="nta:107768107"/>
<dbReference type="InterPro" id="IPR054722">
    <property type="entry name" value="PolX-like_BBD"/>
</dbReference>
<dbReference type="GO" id="GO:0006508">
    <property type="term" value="P:proteolysis"/>
    <property type="evidence" value="ECO:0007669"/>
    <property type="project" value="UniProtKB-KW"/>
</dbReference>
<dbReference type="PANTHER" id="PTHR42648">
    <property type="entry name" value="TRANSPOSASE, PUTATIVE-RELATED"/>
    <property type="match status" value="1"/>
</dbReference>
<dbReference type="GO" id="GO:0008233">
    <property type="term" value="F:peptidase activity"/>
    <property type="evidence" value="ECO:0007669"/>
    <property type="project" value="UniProtKB-KW"/>
</dbReference>
<proteinExistence type="predicted"/>
<dbReference type="STRING" id="4097.A0A1S3XSN8"/>
<protein>
    <recommendedName>
        <fullName evidence="2">Integrase catalytic domain-containing protein</fullName>
    </recommendedName>
</protein>
<sequence>MVLSPERTLESQLFNVTTAISKVTLWITAIAISFMDTPTDFKGKKGGGGPPDSKVHKEAASVVPSHASAAGASSTSGTITSSMSHLVSSNWIIDTGSTNHMAHNLNPLSNIRKLSKSNKNTVQLPNGEQVTISHTGDLSLFKDKSVHHVLYIPDFKFNLMSVSKELFIRKVMGIGQEEHGLYILKPKEQEDPRQLLDLSHIHSIPFLNTIISEQNGNNNIAKNKNSPDNLDDTSLRHKRLGHAPLRVLKKKGSLNNAQLKEHVYTVLPVAKQTGILFSLSNACSIQSFDHIHADFNSCIKCLRSDNGTEFFNRYAIDLLQEHDIVHQSFCVYTPQQNVRVERRHRSILDMARALRFQAFVILELWGEYVTTNVYILNRLPTIVLKGAAPFERLFHKTPSLQHLRIFGSLCYAINMRKTDKFCPRAVPAIHLGYSSIQKGYVLYDLYSQLYFC</sequence>
<dbReference type="Gene3D" id="3.30.420.10">
    <property type="entry name" value="Ribonuclease H-like superfamily/Ribonuclease H"/>
    <property type="match status" value="1"/>
</dbReference>
<dbReference type="RefSeq" id="XP_016442697.1">
    <property type="nucleotide sequence ID" value="XM_016587211.1"/>
</dbReference>
<dbReference type="OMA" id="ESIGNEW"/>
<name>A0A1S3XSN8_TOBAC</name>
<dbReference type="AlphaFoldDB" id="A0A1S3XSN8"/>
<keyword evidence="1" id="KW-0645">Protease</keyword>
<evidence type="ECO:0000259" key="2">
    <source>
        <dbReference type="PROSITE" id="PS50994"/>
    </source>
</evidence>
<dbReference type="InterPro" id="IPR012337">
    <property type="entry name" value="RNaseH-like_sf"/>
</dbReference>
<dbReference type="OrthoDB" id="1305950at2759"/>
<dbReference type="SUPFAM" id="SSF53098">
    <property type="entry name" value="Ribonuclease H-like"/>
    <property type="match status" value="1"/>
</dbReference>
<dbReference type="InterPro" id="IPR039537">
    <property type="entry name" value="Retrotran_Ty1/copia-like"/>
</dbReference>
<evidence type="ECO:0000256" key="1">
    <source>
        <dbReference type="ARBA" id="ARBA00022670"/>
    </source>
</evidence>
<evidence type="ECO:0000313" key="3">
    <source>
        <dbReference type="RefSeq" id="XP_016442697.1"/>
    </source>
</evidence>
<accession>A0A1S3XSN8</accession>